<dbReference type="AlphaFoldDB" id="A0A2G2ZA59"/>
<proteinExistence type="predicted"/>
<dbReference type="PANTHER" id="PTHR27005:SF311">
    <property type="entry name" value="NON-FUNCTIONAL PSEUDOKINASE ZED1-LIKE"/>
    <property type="match status" value="1"/>
</dbReference>
<dbReference type="Pfam" id="PF00069">
    <property type="entry name" value="Pkinase"/>
    <property type="match status" value="1"/>
</dbReference>
<evidence type="ECO:0000256" key="2">
    <source>
        <dbReference type="ARBA" id="ARBA00022840"/>
    </source>
</evidence>
<name>A0A2G2ZA59_CAPAN</name>
<keyword evidence="2" id="KW-0067">ATP-binding</keyword>
<sequence length="332" mass="37385">MHHLMTTPLTMKSLFHPASVKRRKKEQDCYLKNGSAVLEEILALCDGNCLIPICHFTATEIQRAIKHSEKKIELDEGYMVTGSLDNRLILVRFCSQFYSVHRDIAVTAQTSHLKNVLRLVGCCLEFEEPVMVYEYVKGVALSDLLFGEVVFLHTEFTTPIIHRDIQPHEVIIDQNSSVAKIVDFSLSISLPPGELELQDQPIWGTFWYADPEYAALGIVTQKFDVYSFGVVLFQLLTGKKVSNSMYSNIEEGNAVDRGDHVIPVETIDFKEGVEPNTEEGNAMGRVNSAISEEAIYSETKGLNPVRYFIEKNNVMDIADPTLLEEHGISIQQ</sequence>
<evidence type="ECO:0000256" key="1">
    <source>
        <dbReference type="ARBA" id="ARBA00022741"/>
    </source>
</evidence>
<keyword evidence="5" id="KW-1185">Reference proteome</keyword>
<keyword evidence="1" id="KW-0547">Nucleotide-binding</keyword>
<evidence type="ECO:0000313" key="5">
    <source>
        <dbReference type="Proteomes" id="UP000222542"/>
    </source>
</evidence>
<reference evidence="4 5" key="2">
    <citation type="journal article" date="2017" name="Genome Biol.">
        <title>New reference genome sequences of hot pepper reveal the massive evolution of plant disease-resistance genes by retroduplication.</title>
        <authorList>
            <person name="Kim S."/>
            <person name="Park J."/>
            <person name="Yeom S.I."/>
            <person name="Kim Y.M."/>
            <person name="Seo E."/>
            <person name="Kim K.T."/>
            <person name="Kim M.S."/>
            <person name="Lee J.M."/>
            <person name="Cheong K."/>
            <person name="Shin H.S."/>
            <person name="Kim S.B."/>
            <person name="Han K."/>
            <person name="Lee J."/>
            <person name="Park M."/>
            <person name="Lee H.A."/>
            <person name="Lee H.Y."/>
            <person name="Lee Y."/>
            <person name="Oh S."/>
            <person name="Lee J.H."/>
            <person name="Choi E."/>
            <person name="Choi E."/>
            <person name="Lee S.E."/>
            <person name="Jeon J."/>
            <person name="Kim H."/>
            <person name="Choi G."/>
            <person name="Song H."/>
            <person name="Lee J."/>
            <person name="Lee S.C."/>
            <person name="Kwon J.K."/>
            <person name="Lee H.Y."/>
            <person name="Koo N."/>
            <person name="Hong Y."/>
            <person name="Kim R.W."/>
            <person name="Kang W.H."/>
            <person name="Huh J.H."/>
            <person name="Kang B.C."/>
            <person name="Yang T.J."/>
            <person name="Lee Y.H."/>
            <person name="Bennetzen J.L."/>
            <person name="Choi D."/>
        </authorList>
    </citation>
    <scope>NUCLEOTIDE SEQUENCE [LARGE SCALE GENOMIC DNA]</scope>
    <source>
        <strain evidence="5">cv. CM334</strain>
    </source>
</reference>
<dbReference type="Gene3D" id="1.10.510.10">
    <property type="entry name" value="Transferase(Phosphotransferase) domain 1"/>
    <property type="match status" value="1"/>
</dbReference>
<protein>
    <recommendedName>
        <fullName evidence="3">Protein kinase domain-containing protein</fullName>
    </recommendedName>
</protein>
<dbReference type="InterPro" id="IPR011009">
    <property type="entry name" value="Kinase-like_dom_sf"/>
</dbReference>
<accession>A0A2G2ZA59</accession>
<dbReference type="GO" id="GO:0005524">
    <property type="term" value="F:ATP binding"/>
    <property type="evidence" value="ECO:0007669"/>
    <property type="project" value="UniProtKB-KW"/>
</dbReference>
<evidence type="ECO:0000259" key="3">
    <source>
        <dbReference type="PROSITE" id="PS50011"/>
    </source>
</evidence>
<reference evidence="4 5" key="1">
    <citation type="journal article" date="2014" name="Nat. Genet.">
        <title>Genome sequence of the hot pepper provides insights into the evolution of pungency in Capsicum species.</title>
        <authorList>
            <person name="Kim S."/>
            <person name="Park M."/>
            <person name="Yeom S.I."/>
            <person name="Kim Y.M."/>
            <person name="Lee J.M."/>
            <person name="Lee H.A."/>
            <person name="Seo E."/>
            <person name="Choi J."/>
            <person name="Cheong K."/>
            <person name="Kim K.T."/>
            <person name="Jung K."/>
            <person name="Lee G.W."/>
            <person name="Oh S.K."/>
            <person name="Bae C."/>
            <person name="Kim S.B."/>
            <person name="Lee H.Y."/>
            <person name="Kim S.Y."/>
            <person name="Kim M.S."/>
            <person name="Kang B.C."/>
            <person name="Jo Y.D."/>
            <person name="Yang H.B."/>
            <person name="Jeong H.J."/>
            <person name="Kang W.H."/>
            <person name="Kwon J.K."/>
            <person name="Shin C."/>
            <person name="Lim J.Y."/>
            <person name="Park J.H."/>
            <person name="Huh J.H."/>
            <person name="Kim J.S."/>
            <person name="Kim B.D."/>
            <person name="Cohen O."/>
            <person name="Paran I."/>
            <person name="Suh M.C."/>
            <person name="Lee S.B."/>
            <person name="Kim Y.K."/>
            <person name="Shin Y."/>
            <person name="Noh S.J."/>
            <person name="Park J."/>
            <person name="Seo Y.S."/>
            <person name="Kwon S.Y."/>
            <person name="Kim H.A."/>
            <person name="Park J.M."/>
            <person name="Kim H.J."/>
            <person name="Choi S.B."/>
            <person name="Bosland P.W."/>
            <person name="Reeves G."/>
            <person name="Jo S.H."/>
            <person name="Lee B.W."/>
            <person name="Cho H.T."/>
            <person name="Choi H.S."/>
            <person name="Lee M.S."/>
            <person name="Yu Y."/>
            <person name="Do Choi Y."/>
            <person name="Park B.S."/>
            <person name="van Deynze A."/>
            <person name="Ashrafi H."/>
            <person name="Hill T."/>
            <person name="Kim W.T."/>
            <person name="Pai H.S."/>
            <person name="Ahn H.K."/>
            <person name="Yeam I."/>
            <person name="Giovannoni J.J."/>
            <person name="Rose J.K."/>
            <person name="Sorensen I."/>
            <person name="Lee S.J."/>
            <person name="Kim R.W."/>
            <person name="Choi I.Y."/>
            <person name="Choi B.S."/>
            <person name="Lim J.S."/>
            <person name="Lee Y.H."/>
            <person name="Choi D."/>
        </authorList>
    </citation>
    <scope>NUCLEOTIDE SEQUENCE [LARGE SCALE GENOMIC DNA]</scope>
    <source>
        <strain evidence="5">cv. CM334</strain>
    </source>
</reference>
<dbReference type="STRING" id="4072.A0A2G2ZA59"/>
<feature type="domain" description="Protein kinase" evidence="3">
    <location>
        <begin position="1"/>
        <end position="332"/>
    </location>
</feature>
<organism evidence="4 5">
    <name type="scientific">Capsicum annuum</name>
    <name type="common">Capsicum pepper</name>
    <dbReference type="NCBI Taxonomy" id="4072"/>
    <lineage>
        <taxon>Eukaryota</taxon>
        <taxon>Viridiplantae</taxon>
        <taxon>Streptophyta</taxon>
        <taxon>Embryophyta</taxon>
        <taxon>Tracheophyta</taxon>
        <taxon>Spermatophyta</taxon>
        <taxon>Magnoliopsida</taxon>
        <taxon>eudicotyledons</taxon>
        <taxon>Gunneridae</taxon>
        <taxon>Pentapetalae</taxon>
        <taxon>asterids</taxon>
        <taxon>lamiids</taxon>
        <taxon>Solanales</taxon>
        <taxon>Solanaceae</taxon>
        <taxon>Solanoideae</taxon>
        <taxon>Capsiceae</taxon>
        <taxon>Capsicum</taxon>
    </lineage>
</organism>
<dbReference type="PROSITE" id="PS50011">
    <property type="entry name" value="PROTEIN_KINASE_DOM"/>
    <property type="match status" value="1"/>
</dbReference>
<dbReference type="SUPFAM" id="SSF56112">
    <property type="entry name" value="Protein kinase-like (PK-like)"/>
    <property type="match status" value="1"/>
</dbReference>
<dbReference type="GO" id="GO:0005886">
    <property type="term" value="C:plasma membrane"/>
    <property type="evidence" value="ECO:0000318"/>
    <property type="project" value="GO_Central"/>
</dbReference>
<dbReference type="OMA" id="PNCFISR"/>
<evidence type="ECO:0000313" key="4">
    <source>
        <dbReference type="EMBL" id="PHT78892.1"/>
    </source>
</evidence>
<dbReference type="EMBL" id="AYRZ02000006">
    <property type="protein sequence ID" value="PHT78892.1"/>
    <property type="molecule type" value="Genomic_DNA"/>
</dbReference>
<dbReference type="GO" id="GO:0004672">
    <property type="term" value="F:protein kinase activity"/>
    <property type="evidence" value="ECO:0007669"/>
    <property type="project" value="InterPro"/>
</dbReference>
<dbReference type="Proteomes" id="UP000222542">
    <property type="component" value="Unassembled WGS sequence"/>
</dbReference>
<dbReference type="InterPro" id="IPR045274">
    <property type="entry name" value="WAK-like"/>
</dbReference>
<gene>
    <name evidence="4" type="ORF">T459_16944</name>
</gene>
<dbReference type="GO" id="GO:0007166">
    <property type="term" value="P:cell surface receptor signaling pathway"/>
    <property type="evidence" value="ECO:0000318"/>
    <property type="project" value="GO_Central"/>
</dbReference>
<comment type="caution">
    <text evidence="4">The sequence shown here is derived from an EMBL/GenBank/DDBJ whole genome shotgun (WGS) entry which is preliminary data.</text>
</comment>
<dbReference type="InterPro" id="IPR000719">
    <property type="entry name" value="Prot_kinase_dom"/>
</dbReference>
<dbReference type="Gramene" id="PHT78892">
    <property type="protein sequence ID" value="PHT78892"/>
    <property type="gene ID" value="T459_16944"/>
</dbReference>
<dbReference type="PANTHER" id="PTHR27005">
    <property type="entry name" value="WALL-ASSOCIATED RECEPTOR KINASE-LIKE 21"/>
    <property type="match status" value="1"/>
</dbReference>